<dbReference type="Proteomes" id="UP000027821">
    <property type="component" value="Unassembled WGS sequence"/>
</dbReference>
<sequence>MGGYYYVIDTKSKRVIQFNESGENIALFDKHGPGPEEYLQMLDVRINFQSEKIEILEYRKIQVYSLNILTI</sequence>
<gene>
    <name evidence="1" type="ORF">EL17_17455</name>
</gene>
<keyword evidence="2" id="KW-1185">Reference proteome</keyword>
<dbReference type="RefSeq" id="WP_035077124.1">
    <property type="nucleotide sequence ID" value="NZ_JMIH01000024.1"/>
</dbReference>
<evidence type="ECO:0008006" key="3">
    <source>
        <dbReference type="Google" id="ProtNLM"/>
    </source>
</evidence>
<proteinExistence type="predicted"/>
<organism evidence="1 2">
    <name type="scientific">Anditalea andensis</name>
    <dbReference type="NCBI Taxonomy" id="1048983"/>
    <lineage>
        <taxon>Bacteria</taxon>
        <taxon>Pseudomonadati</taxon>
        <taxon>Bacteroidota</taxon>
        <taxon>Cytophagia</taxon>
        <taxon>Cytophagales</taxon>
        <taxon>Cytophagaceae</taxon>
        <taxon>Anditalea</taxon>
    </lineage>
</organism>
<evidence type="ECO:0000313" key="2">
    <source>
        <dbReference type="Proteomes" id="UP000027821"/>
    </source>
</evidence>
<protein>
    <recommendedName>
        <fullName evidence="3">6-bladed beta-propeller</fullName>
    </recommendedName>
</protein>
<name>A0A074KY44_9BACT</name>
<accession>A0A074KY44</accession>
<dbReference type="AlphaFoldDB" id="A0A074KY44"/>
<dbReference type="EMBL" id="JMIH01000024">
    <property type="protein sequence ID" value="KEO72523.1"/>
    <property type="molecule type" value="Genomic_DNA"/>
</dbReference>
<evidence type="ECO:0000313" key="1">
    <source>
        <dbReference type="EMBL" id="KEO72523.1"/>
    </source>
</evidence>
<dbReference type="Pfam" id="PF17170">
    <property type="entry name" value="DUF5128"/>
    <property type="match status" value="1"/>
</dbReference>
<comment type="caution">
    <text evidence="1">The sequence shown here is derived from an EMBL/GenBank/DDBJ whole genome shotgun (WGS) entry which is preliminary data.</text>
</comment>
<reference evidence="1 2" key="1">
    <citation type="submission" date="2014-04" db="EMBL/GenBank/DDBJ databases">
        <title>Characterization and application of a salt tolerant electro-active bacterium.</title>
        <authorList>
            <person name="Yang L."/>
            <person name="Wei S."/>
            <person name="Tay Q.X.M."/>
        </authorList>
    </citation>
    <scope>NUCLEOTIDE SEQUENCE [LARGE SCALE GENOMIC DNA]</scope>
    <source>
        <strain evidence="1 2">LY1</strain>
    </source>
</reference>
<dbReference type="OrthoDB" id="820475at2"/>